<reference evidence="2 3" key="1">
    <citation type="journal article" date="2018" name="ACS Chem. Biol.">
        <title>Ketoreductase domain dysfunction expands chemodiversity: malyngamide biosynthesis in the cyanobacterium Okeania hirsuta.</title>
        <authorList>
            <person name="Moss N.A."/>
            <person name="Leao T."/>
            <person name="Rankin M."/>
            <person name="McCullough T.M."/>
            <person name="Qu P."/>
            <person name="Korobeynikov A."/>
            <person name="Smith J.L."/>
            <person name="Gerwick L."/>
            <person name="Gerwick W.H."/>
        </authorList>
    </citation>
    <scope>NUCLEOTIDE SEQUENCE [LARGE SCALE GENOMIC DNA]</scope>
    <source>
        <strain evidence="2 3">PAB10Feb10-1</strain>
    </source>
</reference>
<feature type="domain" description="VWFA" evidence="1">
    <location>
        <begin position="18"/>
        <end position="210"/>
    </location>
</feature>
<protein>
    <submittedName>
        <fullName evidence="2">VWA domain-containing protein</fullName>
    </submittedName>
</protein>
<gene>
    <name evidence="2" type="ORF">D5R40_12200</name>
</gene>
<dbReference type="PIRSF" id="PIRSF020634">
    <property type="entry name" value="TerY_vWA"/>
    <property type="match status" value="1"/>
</dbReference>
<evidence type="ECO:0000259" key="1">
    <source>
        <dbReference type="PROSITE" id="PS50234"/>
    </source>
</evidence>
<dbReference type="InterPro" id="IPR002035">
    <property type="entry name" value="VWF_A"/>
</dbReference>
<dbReference type="AlphaFoldDB" id="A0A3N6P688"/>
<dbReference type="SMART" id="SM00327">
    <property type="entry name" value="VWA"/>
    <property type="match status" value="1"/>
</dbReference>
<dbReference type="InterPro" id="IPR036465">
    <property type="entry name" value="vWFA_dom_sf"/>
</dbReference>
<proteinExistence type="predicted"/>
<dbReference type="EMBL" id="RCBY01000056">
    <property type="protein sequence ID" value="RQH43988.1"/>
    <property type="molecule type" value="Genomic_DNA"/>
</dbReference>
<sequence>MRLDEAVEFAENPEPRCPCVLLLDTSASMTGNAIQALNEGLETFRNNLITDDLAKKRVEVAIISFDNQIKIVQEFITADQFENPVLTAQGQTYMGTAINKALDMIAARKLEYRNNGITYYRPWIFLITDGEPQGESEKVVKEATERIREEEDNKHVAFFAVGVEGANMDKLGEIALRTPLKLRGLDFREMFIWLSASMQQVSHSKVDEQVALPPPGWGTV</sequence>
<dbReference type="PROSITE" id="PS50234">
    <property type="entry name" value="VWFA"/>
    <property type="match status" value="1"/>
</dbReference>
<dbReference type="SUPFAM" id="SSF53300">
    <property type="entry name" value="vWA-like"/>
    <property type="match status" value="1"/>
</dbReference>
<comment type="caution">
    <text evidence="2">The sequence shown here is derived from an EMBL/GenBank/DDBJ whole genome shotgun (WGS) entry which is preliminary data.</text>
</comment>
<keyword evidence="3" id="KW-1185">Reference proteome</keyword>
<dbReference type="OrthoDB" id="9806395at2"/>
<dbReference type="Pfam" id="PF00092">
    <property type="entry name" value="VWA"/>
    <property type="match status" value="1"/>
</dbReference>
<evidence type="ECO:0000313" key="3">
    <source>
        <dbReference type="Proteomes" id="UP000269154"/>
    </source>
</evidence>
<organism evidence="2 3">
    <name type="scientific">Okeania hirsuta</name>
    <dbReference type="NCBI Taxonomy" id="1458930"/>
    <lineage>
        <taxon>Bacteria</taxon>
        <taxon>Bacillati</taxon>
        <taxon>Cyanobacteriota</taxon>
        <taxon>Cyanophyceae</taxon>
        <taxon>Oscillatoriophycideae</taxon>
        <taxon>Oscillatoriales</taxon>
        <taxon>Microcoleaceae</taxon>
        <taxon>Okeania</taxon>
    </lineage>
</organism>
<dbReference type="InterPro" id="IPR011392">
    <property type="entry name" value="Tellurite-R_TerY"/>
</dbReference>
<dbReference type="RefSeq" id="WP_124145173.1">
    <property type="nucleotide sequence ID" value="NZ_CAWOKI010000071.1"/>
</dbReference>
<dbReference type="Proteomes" id="UP000269154">
    <property type="component" value="Unassembled WGS sequence"/>
</dbReference>
<accession>A0A3N6P688</accession>
<evidence type="ECO:0000313" key="2">
    <source>
        <dbReference type="EMBL" id="RQH43988.1"/>
    </source>
</evidence>
<name>A0A3N6P688_9CYAN</name>
<dbReference type="Gene3D" id="3.40.50.410">
    <property type="entry name" value="von Willebrand factor, type A domain"/>
    <property type="match status" value="1"/>
</dbReference>